<dbReference type="RefSeq" id="WP_028373084.1">
    <property type="nucleotide sequence ID" value="NZ_CAAAJD010000010.1"/>
</dbReference>
<dbReference type="GO" id="GO:0008168">
    <property type="term" value="F:methyltransferase activity"/>
    <property type="evidence" value="ECO:0007669"/>
    <property type="project" value="UniProtKB-KW"/>
</dbReference>
<dbReference type="SUPFAM" id="SSF53335">
    <property type="entry name" value="S-adenosyl-L-methionine-dependent methyltransferases"/>
    <property type="match status" value="1"/>
</dbReference>
<reference evidence="6 7" key="1">
    <citation type="submission" date="2015-11" db="EMBL/GenBank/DDBJ databases">
        <title>Genomic analysis of 38 Legionella species identifies large and diverse effector repertoires.</title>
        <authorList>
            <person name="Burstein D."/>
            <person name="Amaro F."/>
            <person name="Zusman T."/>
            <person name="Lifshitz Z."/>
            <person name="Cohen O."/>
            <person name="Gilbert J.A."/>
            <person name="Pupko T."/>
            <person name="Shuman H.A."/>
            <person name="Segal G."/>
        </authorList>
    </citation>
    <scope>NUCLEOTIDE SEQUENCE [LARGE SCALE GENOMIC DNA]</scope>
    <source>
        <strain evidence="6 7">ATCC 49751</strain>
    </source>
</reference>
<dbReference type="PATRIC" id="fig|45067.4.peg.2220"/>
<evidence type="ECO:0000256" key="5">
    <source>
        <dbReference type="ARBA" id="ARBA00023098"/>
    </source>
</evidence>
<keyword evidence="2" id="KW-0489">Methyltransferase</keyword>
<comment type="similarity">
    <text evidence="1">Belongs to the CFA/CMAS family.</text>
</comment>
<dbReference type="GO" id="GO:0032259">
    <property type="term" value="P:methylation"/>
    <property type="evidence" value="ECO:0007669"/>
    <property type="project" value="UniProtKB-KW"/>
</dbReference>
<dbReference type="AlphaFoldDB" id="A0A0W0VGG8"/>
<dbReference type="CDD" id="cd02440">
    <property type="entry name" value="AdoMet_MTases"/>
    <property type="match status" value="1"/>
</dbReference>
<dbReference type="GO" id="GO:0008610">
    <property type="term" value="P:lipid biosynthetic process"/>
    <property type="evidence" value="ECO:0007669"/>
    <property type="project" value="InterPro"/>
</dbReference>
<dbReference type="NCBIfam" id="NF008686">
    <property type="entry name" value="PRK11705.1"/>
    <property type="match status" value="1"/>
</dbReference>
<protein>
    <submittedName>
        <fullName evidence="6">Cyclopropane fatty acid synthase</fullName>
    </submittedName>
</protein>
<dbReference type="PANTHER" id="PTHR43667:SF1">
    <property type="entry name" value="CYCLOPROPANE-FATTY-ACYL-PHOSPHOLIPID SYNTHASE"/>
    <property type="match status" value="1"/>
</dbReference>
<dbReference type="Pfam" id="PF02353">
    <property type="entry name" value="CMAS"/>
    <property type="match status" value="1"/>
</dbReference>
<dbReference type="eggNOG" id="COG2230">
    <property type="taxonomic scope" value="Bacteria"/>
</dbReference>
<keyword evidence="3" id="KW-0808">Transferase</keyword>
<gene>
    <name evidence="6" type="ORF">Llan_2112</name>
</gene>
<dbReference type="PANTHER" id="PTHR43667">
    <property type="entry name" value="CYCLOPROPANE-FATTY-ACYL-PHOSPHOLIPID SYNTHASE"/>
    <property type="match status" value="1"/>
</dbReference>
<sequence>MHRNRNAARELVFRLLDLAGITVNGSALWDIQIHNDQFYARVLRDADLGLGESYIEGWWDCQRIDLLIERIVKANIESKLKRNPQLAFKLLLSKVFNFQTKRRALQVGRHHYDLGNDLFKAMLDRNMNYTCAYWKNADTLDEAQVAKLELTCKKLLLSPGLRLLDIGCGWGALAKHAAENYGVYVVGITISKQQYEFAKEQCKKLPIEIRFQDYRDVTEKFDRICSLGMFEHVGYLNYREYMQIINRCLNDDGLFLLHTIGGNESTTHAMPWITKYIFPNSMIPSIAQIGTATEKLLIMEDWQNLGMDYYKTLMVWHHNFNSQWNQLKTTYDDKFFRMWNYYLLSSAAGFNTRMLQLWQIVFSKGLKFRYDAAR</sequence>
<evidence type="ECO:0000313" key="6">
    <source>
        <dbReference type="EMBL" id="KTD19260.1"/>
    </source>
</evidence>
<dbReference type="EMBL" id="LNYI01000053">
    <property type="protein sequence ID" value="KTD19260.1"/>
    <property type="molecule type" value="Genomic_DNA"/>
</dbReference>
<dbReference type="STRING" id="45067.Llan_2112"/>
<evidence type="ECO:0000256" key="4">
    <source>
        <dbReference type="ARBA" id="ARBA00022691"/>
    </source>
</evidence>
<organism evidence="6 7">
    <name type="scientific">Legionella lansingensis</name>
    <dbReference type="NCBI Taxonomy" id="45067"/>
    <lineage>
        <taxon>Bacteria</taxon>
        <taxon>Pseudomonadati</taxon>
        <taxon>Pseudomonadota</taxon>
        <taxon>Gammaproteobacteria</taxon>
        <taxon>Legionellales</taxon>
        <taxon>Legionellaceae</taxon>
        <taxon>Legionella</taxon>
    </lineage>
</organism>
<evidence type="ECO:0000256" key="3">
    <source>
        <dbReference type="ARBA" id="ARBA00022679"/>
    </source>
</evidence>
<accession>A0A0W0VGG8</accession>
<evidence type="ECO:0000256" key="1">
    <source>
        <dbReference type="ARBA" id="ARBA00010815"/>
    </source>
</evidence>
<dbReference type="InterPro" id="IPR003333">
    <property type="entry name" value="CMAS"/>
</dbReference>
<dbReference type="InterPro" id="IPR029063">
    <property type="entry name" value="SAM-dependent_MTases_sf"/>
</dbReference>
<name>A0A0W0VGG8_9GAMM</name>
<dbReference type="PIRSF" id="PIRSF003085">
    <property type="entry name" value="CMAS"/>
    <property type="match status" value="1"/>
</dbReference>
<dbReference type="InterPro" id="IPR050723">
    <property type="entry name" value="CFA/CMAS"/>
</dbReference>
<dbReference type="OrthoDB" id="9782855at2"/>
<keyword evidence="5" id="KW-0443">Lipid metabolism</keyword>
<evidence type="ECO:0000256" key="2">
    <source>
        <dbReference type="ARBA" id="ARBA00022603"/>
    </source>
</evidence>
<proteinExistence type="inferred from homology"/>
<keyword evidence="7" id="KW-1185">Reference proteome</keyword>
<comment type="caution">
    <text evidence="6">The sequence shown here is derived from an EMBL/GenBank/DDBJ whole genome shotgun (WGS) entry which is preliminary data.</text>
</comment>
<dbReference type="Gene3D" id="3.40.50.150">
    <property type="entry name" value="Vaccinia Virus protein VP39"/>
    <property type="match status" value="1"/>
</dbReference>
<evidence type="ECO:0000313" key="7">
    <source>
        <dbReference type="Proteomes" id="UP000054869"/>
    </source>
</evidence>
<dbReference type="Proteomes" id="UP000054869">
    <property type="component" value="Unassembled WGS sequence"/>
</dbReference>
<keyword evidence="4" id="KW-0949">S-adenosyl-L-methionine</keyword>